<proteinExistence type="predicted"/>
<keyword evidence="5 8" id="KW-0443">Lipid metabolism</keyword>
<dbReference type="Pfam" id="PF00364">
    <property type="entry name" value="Biotin_lipoyl"/>
    <property type="match status" value="1"/>
</dbReference>
<dbReference type="GO" id="GO:0006633">
    <property type="term" value="P:fatty acid biosynthetic process"/>
    <property type="evidence" value="ECO:0007669"/>
    <property type="project" value="UniProtKB-UniPathway"/>
</dbReference>
<accession>A0A8J3P4P8</accession>
<comment type="pathway">
    <text evidence="1 8">Lipid metabolism; fatty acid biosynthesis.</text>
</comment>
<keyword evidence="11" id="KW-1185">Reference proteome</keyword>
<feature type="domain" description="Lipoyl-binding" evidence="9">
    <location>
        <begin position="124"/>
        <end position="200"/>
    </location>
</feature>
<evidence type="ECO:0000256" key="4">
    <source>
        <dbReference type="ARBA" id="ARBA00022832"/>
    </source>
</evidence>
<keyword evidence="7 8" id="KW-0092">Biotin</keyword>
<protein>
    <recommendedName>
        <fullName evidence="2 8">Biotin carboxyl carrier protein of acetyl-CoA carboxylase</fullName>
    </recommendedName>
</protein>
<dbReference type="PRINTS" id="PR01071">
    <property type="entry name" value="ACOABIOTINCC"/>
</dbReference>
<evidence type="ECO:0000256" key="5">
    <source>
        <dbReference type="ARBA" id="ARBA00023098"/>
    </source>
</evidence>
<evidence type="ECO:0000259" key="9">
    <source>
        <dbReference type="PROSITE" id="PS50968"/>
    </source>
</evidence>
<gene>
    <name evidence="10" type="ORF">Cco03nite_02740</name>
</gene>
<dbReference type="InterPro" id="IPR000089">
    <property type="entry name" value="Biotin_lipoyl"/>
</dbReference>
<dbReference type="PROSITE" id="PS00188">
    <property type="entry name" value="BIOTIN"/>
    <property type="match status" value="1"/>
</dbReference>
<dbReference type="CDD" id="cd06850">
    <property type="entry name" value="biotinyl_domain"/>
    <property type="match status" value="1"/>
</dbReference>
<dbReference type="PANTHER" id="PTHR45266:SF3">
    <property type="entry name" value="OXALOACETATE DECARBOXYLASE ALPHA CHAIN"/>
    <property type="match status" value="1"/>
</dbReference>
<dbReference type="GO" id="GO:0003989">
    <property type="term" value="F:acetyl-CoA carboxylase activity"/>
    <property type="evidence" value="ECO:0007669"/>
    <property type="project" value="InterPro"/>
</dbReference>
<dbReference type="InterPro" id="IPR050709">
    <property type="entry name" value="Biotin_Carboxyl_Carrier/Decarb"/>
</dbReference>
<evidence type="ECO:0000313" key="10">
    <source>
        <dbReference type="EMBL" id="GIG03574.1"/>
    </source>
</evidence>
<evidence type="ECO:0000256" key="1">
    <source>
        <dbReference type="ARBA" id="ARBA00005194"/>
    </source>
</evidence>
<evidence type="ECO:0000256" key="2">
    <source>
        <dbReference type="ARBA" id="ARBA00017562"/>
    </source>
</evidence>
<dbReference type="Proteomes" id="UP000630887">
    <property type="component" value="Unassembled WGS sequence"/>
</dbReference>
<keyword evidence="3 8" id="KW-0444">Lipid biosynthesis</keyword>
<dbReference type="PROSITE" id="PS50968">
    <property type="entry name" value="BIOTINYL_LIPOYL"/>
    <property type="match status" value="1"/>
</dbReference>
<evidence type="ECO:0000313" key="11">
    <source>
        <dbReference type="Proteomes" id="UP000630887"/>
    </source>
</evidence>
<sequence>MTGLLDPHLRVPPVPVDTADACPLHGPLPDSGRTVADDLDDVRRSAQQLLSGVDRQPSALRIRAGDVLVELEWAGEPAPPAETAPVTAVVQAVAGTANGTPAGAAAAAAVGHVPAPAAPAGDGFVDVCAGTVGTFYRAAEPGTAPFVTEGDQVRRGQQVAIIEVMKLMIPVEAERDGKIVAVHVPDGTSVEYGDRLLTIAPATGH</sequence>
<evidence type="ECO:0000256" key="3">
    <source>
        <dbReference type="ARBA" id="ARBA00022516"/>
    </source>
</evidence>
<organism evidence="10 11">
    <name type="scientific">Catellatospora coxensis</name>
    <dbReference type="NCBI Taxonomy" id="310354"/>
    <lineage>
        <taxon>Bacteria</taxon>
        <taxon>Bacillati</taxon>
        <taxon>Actinomycetota</taxon>
        <taxon>Actinomycetes</taxon>
        <taxon>Micromonosporales</taxon>
        <taxon>Micromonosporaceae</taxon>
        <taxon>Catellatospora</taxon>
    </lineage>
</organism>
<dbReference type="InterPro" id="IPR011053">
    <property type="entry name" value="Single_hybrid_motif"/>
</dbReference>
<dbReference type="AlphaFoldDB" id="A0A8J3P4P8"/>
<reference evidence="10 11" key="1">
    <citation type="submission" date="2021-01" db="EMBL/GenBank/DDBJ databases">
        <title>Whole genome shotgun sequence of Catellatospora coxensis NBRC 107359.</title>
        <authorList>
            <person name="Komaki H."/>
            <person name="Tamura T."/>
        </authorList>
    </citation>
    <scope>NUCLEOTIDE SEQUENCE [LARGE SCALE GENOMIC DNA]</scope>
    <source>
        <strain evidence="10 11">NBRC 107359</strain>
    </source>
</reference>
<dbReference type="InterPro" id="IPR001249">
    <property type="entry name" value="AcCoA_biotinCC"/>
</dbReference>
<comment type="function">
    <text evidence="8">This protein is a component of the acetyl coenzyme A carboxylase complex; first, biotin carboxylase catalyzes the carboxylation of the carrier protein and then the transcarboxylase transfers the carboxyl group to form malonyl-CoA.</text>
</comment>
<evidence type="ECO:0000256" key="8">
    <source>
        <dbReference type="RuleBase" id="RU364072"/>
    </source>
</evidence>
<dbReference type="GO" id="GO:0009317">
    <property type="term" value="C:acetyl-CoA carboxylase complex"/>
    <property type="evidence" value="ECO:0007669"/>
    <property type="project" value="InterPro"/>
</dbReference>
<dbReference type="InterPro" id="IPR001882">
    <property type="entry name" value="Biotin_BS"/>
</dbReference>
<comment type="caution">
    <text evidence="10">The sequence shown here is derived from an EMBL/GenBank/DDBJ whole genome shotgun (WGS) entry which is preliminary data.</text>
</comment>
<dbReference type="PANTHER" id="PTHR45266">
    <property type="entry name" value="OXALOACETATE DECARBOXYLASE ALPHA CHAIN"/>
    <property type="match status" value="1"/>
</dbReference>
<name>A0A8J3P4P8_9ACTN</name>
<dbReference type="UniPathway" id="UPA00094"/>
<dbReference type="RefSeq" id="WP_239167023.1">
    <property type="nucleotide sequence ID" value="NZ_BAAALC010000009.1"/>
</dbReference>
<keyword evidence="6 8" id="KW-0275">Fatty acid biosynthesis</keyword>
<evidence type="ECO:0000256" key="7">
    <source>
        <dbReference type="ARBA" id="ARBA00023267"/>
    </source>
</evidence>
<dbReference type="EMBL" id="BONI01000001">
    <property type="protein sequence ID" value="GIG03574.1"/>
    <property type="molecule type" value="Genomic_DNA"/>
</dbReference>
<dbReference type="Gene3D" id="2.40.50.100">
    <property type="match status" value="1"/>
</dbReference>
<dbReference type="SUPFAM" id="SSF51230">
    <property type="entry name" value="Single hybrid motif"/>
    <property type="match status" value="1"/>
</dbReference>
<keyword evidence="4 8" id="KW-0276">Fatty acid metabolism</keyword>
<evidence type="ECO:0000256" key="6">
    <source>
        <dbReference type="ARBA" id="ARBA00023160"/>
    </source>
</evidence>